<evidence type="ECO:0000313" key="2">
    <source>
        <dbReference type="EMBL" id="CAE0643450.1"/>
    </source>
</evidence>
<accession>A0A6S9GZX5</accession>
<name>A0A6S9GZX5_HETAK</name>
<organism evidence="2">
    <name type="scientific">Heterosigma akashiwo</name>
    <name type="common">Chromophytic alga</name>
    <name type="synonym">Heterosigma carterae</name>
    <dbReference type="NCBI Taxonomy" id="2829"/>
    <lineage>
        <taxon>Eukaryota</taxon>
        <taxon>Sar</taxon>
        <taxon>Stramenopiles</taxon>
        <taxon>Ochrophyta</taxon>
        <taxon>Raphidophyceae</taxon>
        <taxon>Chattonellales</taxon>
        <taxon>Chattonellaceae</taxon>
        <taxon>Heterosigma</taxon>
    </lineage>
</organism>
<evidence type="ECO:0000256" key="1">
    <source>
        <dbReference type="SAM" id="MobiDB-lite"/>
    </source>
</evidence>
<feature type="compositionally biased region" description="Acidic residues" evidence="1">
    <location>
        <begin position="151"/>
        <end position="165"/>
    </location>
</feature>
<dbReference type="InterPro" id="IPR031985">
    <property type="entry name" value="DUF4787"/>
</dbReference>
<dbReference type="EMBL" id="HBIU01049799">
    <property type="protein sequence ID" value="CAE0643450.1"/>
    <property type="molecule type" value="Transcribed_RNA"/>
</dbReference>
<feature type="compositionally biased region" description="Basic and acidic residues" evidence="1">
    <location>
        <begin position="120"/>
        <end position="129"/>
    </location>
</feature>
<protein>
    <submittedName>
        <fullName evidence="2">Uncharacterized protein</fullName>
    </submittedName>
</protein>
<dbReference type="AlphaFoldDB" id="A0A6S9GZX5"/>
<dbReference type="PANTHER" id="PTHR35455">
    <property type="entry name" value="UNNAMED PRODUCT"/>
    <property type="match status" value="1"/>
</dbReference>
<proteinExistence type="predicted"/>
<gene>
    <name evidence="2" type="ORF">HAKA00212_LOCUS22114</name>
</gene>
<reference evidence="2" key="1">
    <citation type="submission" date="2021-01" db="EMBL/GenBank/DDBJ databases">
        <authorList>
            <person name="Corre E."/>
            <person name="Pelletier E."/>
            <person name="Niang G."/>
            <person name="Scheremetjew M."/>
            <person name="Finn R."/>
            <person name="Kale V."/>
            <person name="Holt S."/>
            <person name="Cochrane G."/>
            <person name="Meng A."/>
            <person name="Brown T."/>
            <person name="Cohen L."/>
        </authorList>
    </citation>
    <scope>NUCLEOTIDE SEQUENCE</scope>
    <source>
        <strain evidence="2">CCMP3107</strain>
    </source>
</reference>
<dbReference type="Pfam" id="PF16029">
    <property type="entry name" value="DUF4787"/>
    <property type="match status" value="1"/>
</dbReference>
<dbReference type="PANTHER" id="PTHR35455:SF1">
    <property type="entry name" value="AGAP005842-PA"/>
    <property type="match status" value="1"/>
</dbReference>
<feature type="region of interest" description="Disordered" evidence="1">
    <location>
        <begin position="117"/>
        <end position="169"/>
    </location>
</feature>
<sequence>MLAISRGKWPSSSSFSKLYACIALVYLIFFMPKVECKNARRKKADKNFRIKKGDCERVACGHMIVDEAQNCINKCISAECYEEVYAHEPLEDGEVDASRYKRFQACYRAANKYTSKKKMQSKEGQKPVDDGVSQASEVMQEEESIAVSQNIDDDYEDGEDQDSSDGTDYLGLLKKEQSNLVDNNEAVKAQEQMVLVN</sequence>